<dbReference type="InterPro" id="IPR001807">
    <property type="entry name" value="ClC"/>
</dbReference>
<feature type="transmembrane region" description="Helical" evidence="5">
    <location>
        <begin position="152"/>
        <end position="170"/>
    </location>
</feature>
<sequence length="387" mass="39835">MNHPGDSTAAPPGGDGVERYSPRFVLAAILIAVTAAGAMVLFLEVQRLGEALLWPDSFPVPLFPLVLSTAGGLLVGLCLHVFGDHVLLLQQSIVEFQKTGRFEPRHLPAGLLAIYLSLIFGASLGPEVAAIDMGGSMGTLAGDRLRSRVRTLSIAGIAGALAGFAIYLQITKTAGGALYPLPPLGEFFPLYLVYAAILGLAGAAAGALFIGAFRLFHRLMTPLAGQHLIRGLAGGVGLGIAGMVFPLVLFSGQNEFKTVLETGAAAGAAVLLLLVAAKILASTWCMATVFKGGPIFPLIFAGGTLGLAVSLLIPAIPPAVAVPAVMAGMIVCVLKAPAAVIPIVALVFLQWEVLIIVAIATVTGYYATRKIEMFPHDGNGGDTGSVP</sequence>
<evidence type="ECO:0000313" key="7">
    <source>
        <dbReference type="Proteomes" id="UP000326500"/>
    </source>
</evidence>
<dbReference type="GO" id="GO:0016020">
    <property type="term" value="C:membrane"/>
    <property type="evidence" value="ECO:0007669"/>
    <property type="project" value="UniProtKB-SubCell"/>
</dbReference>
<dbReference type="GO" id="GO:0015108">
    <property type="term" value="F:chloride transmembrane transporter activity"/>
    <property type="evidence" value="ECO:0007669"/>
    <property type="project" value="InterPro"/>
</dbReference>
<comment type="subcellular location">
    <subcellularLocation>
        <location evidence="1">Membrane</location>
        <topology evidence="1">Multi-pass membrane protein</topology>
    </subcellularLocation>
</comment>
<feature type="transmembrane region" description="Helical" evidence="5">
    <location>
        <begin position="62"/>
        <end position="82"/>
    </location>
</feature>
<evidence type="ECO:0000256" key="2">
    <source>
        <dbReference type="ARBA" id="ARBA00022692"/>
    </source>
</evidence>
<dbReference type="Pfam" id="PF00654">
    <property type="entry name" value="Voltage_CLC"/>
    <property type="match status" value="2"/>
</dbReference>
<evidence type="ECO:0000313" key="6">
    <source>
        <dbReference type="EMBL" id="SDK38694.1"/>
    </source>
</evidence>
<dbReference type="PANTHER" id="PTHR43427:SF12">
    <property type="entry name" value="CHLORIDE TRANSPORTER"/>
    <property type="match status" value="1"/>
</dbReference>
<dbReference type="EMBL" id="FNFT01000009">
    <property type="protein sequence ID" value="SDK38694.1"/>
    <property type="molecule type" value="Genomic_DNA"/>
</dbReference>
<evidence type="ECO:0000256" key="3">
    <source>
        <dbReference type="ARBA" id="ARBA00022989"/>
    </source>
</evidence>
<keyword evidence="7" id="KW-1185">Reference proteome</keyword>
<feature type="transmembrane region" description="Helical" evidence="5">
    <location>
        <begin position="262"/>
        <end position="281"/>
    </location>
</feature>
<feature type="transmembrane region" description="Helical" evidence="5">
    <location>
        <begin position="190"/>
        <end position="216"/>
    </location>
</feature>
<dbReference type="InterPro" id="IPR050368">
    <property type="entry name" value="ClC-type_chloride_channel"/>
</dbReference>
<keyword evidence="4 5" id="KW-0472">Membrane</keyword>
<gene>
    <name evidence="6" type="ORF">SAMN04488571_10965</name>
</gene>
<evidence type="ECO:0000256" key="1">
    <source>
        <dbReference type="ARBA" id="ARBA00004141"/>
    </source>
</evidence>
<dbReference type="InterPro" id="IPR014743">
    <property type="entry name" value="Cl-channel_core"/>
</dbReference>
<feature type="transmembrane region" description="Helical" evidence="5">
    <location>
        <begin position="228"/>
        <end position="250"/>
    </location>
</feature>
<dbReference type="PANTHER" id="PTHR43427">
    <property type="entry name" value="CHLORIDE CHANNEL PROTEIN CLC-E"/>
    <property type="match status" value="1"/>
</dbReference>
<feature type="transmembrane region" description="Helical" evidence="5">
    <location>
        <begin position="20"/>
        <end position="42"/>
    </location>
</feature>
<keyword evidence="3 5" id="KW-1133">Transmembrane helix</keyword>
<dbReference type="SUPFAM" id="SSF81340">
    <property type="entry name" value="Clc chloride channel"/>
    <property type="match status" value="1"/>
</dbReference>
<dbReference type="CDD" id="cd00400">
    <property type="entry name" value="Voltage_gated_ClC"/>
    <property type="match status" value="1"/>
</dbReference>
<dbReference type="Proteomes" id="UP000326500">
    <property type="component" value="Unassembled WGS sequence"/>
</dbReference>
<organism evidence="6 7">
    <name type="scientific">Methanoculleus thermophilus</name>
    <dbReference type="NCBI Taxonomy" id="2200"/>
    <lineage>
        <taxon>Archaea</taxon>
        <taxon>Methanobacteriati</taxon>
        <taxon>Methanobacteriota</taxon>
        <taxon>Stenosarchaea group</taxon>
        <taxon>Methanomicrobia</taxon>
        <taxon>Methanomicrobiales</taxon>
        <taxon>Methanomicrobiaceae</taxon>
        <taxon>Methanoculleus</taxon>
    </lineage>
</organism>
<dbReference type="RefSeq" id="WP_066958668.1">
    <property type="nucleotide sequence ID" value="NZ_BCNX01000012.1"/>
</dbReference>
<dbReference type="AlphaFoldDB" id="A0A1G9BI04"/>
<protein>
    <submittedName>
        <fullName evidence="6">H+/Cl-antiporter ClcA</fullName>
    </submittedName>
</protein>
<keyword evidence="2 5" id="KW-0812">Transmembrane</keyword>
<feature type="transmembrane region" description="Helical" evidence="5">
    <location>
        <begin position="293"/>
        <end position="313"/>
    </location>
</feature>
<dbReference type="Gene3D" id="1.10.3080.10">
    <property type="entry name" value="Clc chloride channel"/>
    <property type="match status" value="2"/>
</dbReference>
<reference evidence="6 7" key="1">
    <citation type="submission" date="2016-10" db="EMBL/GenBank/DDBJ databases">
        <authorList>
            <person name="Varghese N."/>
            <person name="Submissions S."/>
        </authorList>
    </citation>
    <scope>NUCLEOTIDE SEQUENCE [LARGE SCALE GENOMIC DNA]</scope>
    <source>
        <strain evidence="6 7">DSM 2373</strain>
    </source>
</reference>
<dbReference type="OrthoDB" id="350518at2157"/>
<name>A0A1G9BI04_9EURY</name>
<feature type="transmembrane region" description="Helical" evidence="5">
    <location>
        <begin position="112"/>
        <end position="131"/>
    </location>
</feature>
<feature type="transmembrane region" description="Helical" evidence="5">
    <location>
        <begin position="343"/>
        <end position="367"/>
    </location>
</feature>
<evidence type="ECO:0000256" key="5">
    <source>
        <dbReference type="SAM" id="Phobius"/>
    </source>
</evidence>
<dbReference type="STRING" id="2200.GCA_001571405_02104"/>
<evidence type="ECO:0000256" key="4">
    <source>
        <dbReference type="ARBA" id="ARBA00023136"/>
    </source>
</evidence>
<accession>A0A1G9BI04</accession>
<proteinExistence type="predicted"/>